<dbReference type="GO" id="GO:0003700">
    <property type="term" value="F:DNA-binding transcription factor activity"/>
    <property type="evidence" value="ECO:0007669"/>
    <property type="project" value="TreeGrafter"/>
</dbReference>
<dbReference type="CDD" id="cd06267">
    <property type="entry name" value="PBP1_LacI_sugar_binding-like"/>
    <property type="match status" value="1"/>
</dbReference>
<proteinExistence type="predicted"/>
<evidence type="ECO:0000313" key="6">
    <source>
        <dbReference type="Proteomes" id="UP000306509"/>
    </source>
</evidence>
<dbReference type="STRING" id="180332.GCA_000797495_00950"/>
<dbReference type="PANTHER" id="PTHR30146">
    <property type="entry name" value="LACI-RELATED TRANSCRIPTIONAL REPRESSOR"/>
    <property type="match status" value="1"/>
</dbReference>
<dbReference type="Pfam" id="PF00356">
    <property type="entry name" value="LacI"/>
    <property type="match status" value="1"/>
</dbReference>
<keyword evidence="1" id="KW-0805">Transcription regulation</keyword>
<protein>
    <submittedName>
        <fullName evidence="5">HTH-type transcriptional repressor CytR</fullName>
    </submittedName>
</protein>
<accession>A0A4U8Q512</accession>
<keyword evidence="6" id="KW-1185">Reference proteome</keyword>
<dbReference type="Proteomes" id="UP000306509">
    <property type="component" value="Unassembled WGS sequence"/>
</dbReference>
<name>A0A4U8Q512_9FIRM</name>
<dbReference type="InterPro" id="IPR000843">
    <property type="entry name" value="HTH_LacI"/>
</dbReference>
<evidence type="ECO:0000256" key="3">
    <source>
        <dbReference type="ARBA" id="ARBA00023163"/>
    </source>
</evidence>
<dbReference type="EMBL" id="QGQD01000061">
    <property type="protein sequence ID" value="TLC99929.1"/>
    <property type="molecule type" value="Genomic_DNA"/>
</dbReference>
<feature type="domain" description="HTH lacI-type" evidence="4">
    <location>
        <begin position="5"/>
        <end position="59"/>
    </location>
</feature>
<dbReference type="InterPro" id="IPR046335">
    <property type="entry name" value="LacI/GalR-like_sensor"/>
</dbReference>
<sequence>MGKNVTRKDIANEAGVSVSVVSRALNNSGYVDKEKKKKILDIANRVDYMPNPVAMALQQKKTYQLLFFCGDMTGVYYNQMYHGMAREAEKKGYHVLAIMNEEDFEIVKRILADGILFPTESVAQAYAESVGKNYYLPTVTASFDPSCAFKKPMPAVIIDNQKVINMAIDYLIDHGHKKIGMALPFNEGYANLRYKYWKERMTNEIGKRCIQYLLDIQGNLNNTDIPGEDKPDFSRAAEGFIYLDLFFLGKKAADIYRNSKHKATAVICFNDDMAFGMMEGLKKHGLRIPEDISIMGIDGLFTRERYEPKLTTIDIYPERQGAKCVDVLIDILEGNKYRYMNYSPLAILEGETVKNLN</sequence>
<evidence type="ECO:0000259" key="4">
    <source>
        <dbReference type="PROSITE" id="PS50932"/>
    </source>
</evidence>
<dbReference type="CDD" id="cd01392">
    <property type="entry name" value="HTH_LacI"/>
    <property type="match status" value="1"/>
</dbReference>
<dbReference type="Gene3D" id="1.10.260.40">
    <property type="entry name" value="lambda repressor-like DNA-binding domains"/>
    <property type="match status" value="1"/>
</dbReference>
<dbReference type="SMART" id="SM00354">
    <property type="entry name" value="HTH_LACI"/>
    <property type="match status" value="1"/>
</dbReference>
<dbReference type="GO" id="GO:0000976">
    <property type="term" value="F:transcription cis-regulatory region binding"/>
    <property type="evidence" value="ECO:0007669"/>
    <property type="project" value="TreeGrafter"/>
</dbReference>
<reference evidence="5 6" key="1">
    <citation type="journal article" date="2019" name="Anaerobe">
        <title>Detection of Robinsoniella peoriensis in multiple bone samples of a trauma patient.</title>
        <authorList>
            <person name="Schrottner P."/>
            <person name="Hartwich K."/>
            <person name="Bunk B."/>
            <person name="Schober I."/>
            <person name="Helbig S."/>
            <person name="Rudolph W.W."/>
            <person name="Gunzer F."/>
        </authorList>
    </citation>
    <scope>NUCLEOTIDE SEQUENCE [LARGE SCALE GENOMIC DNA]</scope>
    <source>
        <strain evidence="5 6">DSM 106044</strain>
    </source>
</reference>
<organism evidence="5 6">
    <name type="scientific">Robinsoniella peoriensis</name>
    <dbReference type="NCBI Taxonomy" id="180332"/>
    <lineage>
        <taxon>Bacteria</taxon>
        <taxon>Bacillati</taxon>
        <taxon>Bacillota</taxon>
        <taxon>Clostridia</taxon>
        <taxon>Lachnospirales</taxon>
        <taxon>Lachnospiraceae</taxon>
        <taxon>Robinsoniella</taxon>
    </lineage>
</organism>
<evidence type="ECO:0000256" key="2">
    <source>
        <dbReference type="ARBA" id="ARBA00023125"/>
    </source>
</evidence>
<dbReference type="PANTHER" id="PTHR30146:SF109">
    <property type="entry name" value="HTH-TYPE TRANSCRIPTIONAL REGULATOR GALS"/>
    <property type="match status" value="1"/>
</dbReference>
<dbReference type="InterPro" id="IPR028082">
    <property type="entry name" value="Peripla_BP_I"/>
</dbReference>
<gene>
    <name evidence="5" type="primary">cytR_4</name>
    <name evidence="5" type="ORF">DSM106044_03231</name>
</gene>
<keyword evidence="3" id="KW-0804">Transcription</keyword>
<keyword evidence="2" id="KW-0238">DNA-binding</keyword>
<dbReference type="RefSeq" id="WP_027292714.1">
    <property type="nucleotide sequence ID" value="NZ_CAUSDN010000123.1"/>
</dbReference>
<dbReference type="SUPFAM" id="SSF47413">
    <property type="entry name" value="lambda repressor-like DNA-binding domains"/>
    <property type="match status" value="1"/>
</dbReference>
<dbReference type="SUPFAM" id="SSF53822">
    <property type="entry name" value="Periplasmic binding protein-like I"/>
    <property type="match status" value="1"/>
</dbReference>
<evidence type="ECO:0000313" key="5">
    <source>
        <dbReference type="EMBL" id="TLC99929.1"/>
    </source>
</evidence>
<dbReference type="Gene3D" id="3.40.50.2300">
    <property type="match status" value="2"/>
</dbReference>
<comment type="caution">
    <text evidence="5">The sequence shown here is derived from an EMBL/GenBank/DDBJ whole genome shotgun (WGS) entry which is preliminary data.</text>
</comment>
<dbReference type="Pfam" id="PF13377">
    <property type="entry name" value="Peripla_BP_3"/>
    <property type="match status" value="1"/>
</dbReference>
<dbReference type="PROSITE" id="PS50932">
    <property type="entry name" value="HTH_LACI_2"/>
    <property type="match status" value="1"/>
</dbReference>
<evidence type="ECO:0000256" key="1">
    <source>
        <dbReference type="ARBA" id="ARBA00023015"/>
    </source>
</evidence>
<dbReference type="AlphaFoldDB" id="A0A4U8Q512"/>
<dbReference type="InterPro" id="IPR010982">
    <property type="entry name" value="Lambda_DNA-bd_dom_sf"/>
</dbReference>